<dbReference type="Proteomes" id="UP000499080">
    <property type="component" value="Unassembled WGS sequence"/>
</dbReference>
<reference evidence="1 2" key="1">
    <citation type="journal article" date="2019" name="Sci. Rep.">
        <title>Orb-weaving spider Araneus ventricosus genome elucidates the spidroin gene catalogue.</title>
        <authorList>
            <person name="Kono N."/>
            <person name="Nakamura H."/>
            <person name="Ohtoshi R."/>
            <person name="Moran D.A.P."/>
            <person name="Shinohara A."/>
            <person name="Yoshida Y."/>
            <person name="Fujiwara M."/>
            <person name="Mori M."/>
            <person name="Tomita M."/>
            <person name="Arakawa K."/>
        </authorList>
    </citation>
    <scope>NUCLEOTIDE SEQUENCE [LARGE SCALE GENOMIC DNA]</scope>
</reference>
<evidence type="ECO:0000313" key="1">
    <source>
        <dbReference type="EMBL" id="GBN22358.1"/>
    </source>
</evidence>
<protein>
    <submittedName>
        <fullName evidence="1">Uncharacterized protein</fullName>
    </submittedName>
</protein>
<keyword evidence="2" id="KW-1185">Reference proteome</keyword>
<dbReference type="AlphaFoldDB" id="A0A4Y2M5J9"/>
<proteinExistence type="predicted"/>
<sequence>MRAILRRTVVRCRERHLEWQPRLQISGAQPTRGHLTFDSDLTCTRPTYTTGLRWNRVSHLKPRPEVENLPPDHSCSTRFQRDNAANLRHVLSVQWIPKLNCRDAPEAYHVSMN</sequence>
<name>A0A4Y2M5J9_ARAVE</name>
<comment type="caution">
    <text evidence="1">The sequence shown here is derived from an EMBL/GenBank/DDBJ whole genome shotgun (WGS) entry which is preliminary data.</text>
</comment>
<organism evidence="1 2">
    <name type="scientific">Araneus ventricosus</name>
    <name type="common">Orbweaver spider</name>
    <name type="synonym">Epeira ventricosa</name>
    <dbReference type="NCBI Taxonomy" id="182803"/>
    <lineage>
        <taxon>Eukaryota</taxon>
        <taxon>Metazoa</taxon>
        <taxon>Ecdysozoa</taxon>
        <taxon>Arthropoda</taxon>
        <taxon>Chelicerata</taxon>
        <taxon>Arachnida</taxon>
        <taxon>Araneae</taxon>
        <taxon>Araneomorphae</taxon>
        <taxon>Entelegynae</taxon>
        <taxon>Araneoidea</taxon>
        <taxon>Araneidae</taxon>
        <taxon>Araneus</taxon>
    </lineage>
</organism>
<gene>
    <name evidence="1" type="ORF">AVEN_125391_1</name>
</gene>
<dbReference type="EMBL" id="BGPR01006854">
    <property type="protein sequence ID" value="GBN22358.1"/>
    <property type="molecule type" value="Genomic_DNA"/>
</dbReference>
<accession>A0A4Y2M5J9</accession>
<evidence type="ECO:0000313" key="2">
    <source>
        <dbReference type="Proteomes" id="UP000499080"/>
    </source>
</evidence>